<dbReference type="GO" id="GO:0005730">
    <property type="term" value="C:nucleolus"/>
    <property type="evidence" value="ECO:0000318"/>
    <property type="project" value="GO_Central"/>
</dbReference>
<dbReference type="GO" id="GO:0042254">
    <property type="term" value="P:ribosome biogenesis"/>
    <property type="evidence" value="ECO:0007669"/>
    <property type="project" value="UniProtKB-KW"/>
</dbReference>
<keyword evidence="10" id="KW-0804">Transcription</keyword>
<keyword evidence="10" id="KW-0805">Transcription regulation</keyword>
<dbReference type="PANTHER" id="PTHR13096">
    <property type="entry name" value="MINA53 MYC INDUCED NUCLEAR ANTIGEN"/>
    <property type="match status" value="1"/>
</dbReference>
<feature type="chain" id="PRO_5002742900" description="Bifunctional lysine-specific demethylase and histidyl-hydroxylase" evidence="11">
    <location>
        <begin position="20"/>
        <end position="806"/>
    </location>
</feature>
<dbReference type="Gene3D" id="2.10.70.10">
    <property type="entry name" value="Complement Module, domain 1"/>
    <property type="match status" value="1"/>
</dbReference>
<dbReference type="KEGG" id="mbr:MONBRDRAFT_28190"/>
<accession>A9V7G6</accession>
<dbReference type="InParanoid" id="A9V7G6"/>
<feature type="domain" description="Sushi" evidence="12">
    <location>
        <begin position="600"/>
        <end position="660"/>
    </location>
</feature>
<evidence type="ECO:0000256" key="7">
    <source>
        <dbReference type="ARBA" id="ARBA00046256"/>
    </source>
</evidence>
<dbReference type="GO" id="GO:0036139">
    <property type="term" value="F:peptidyl-histidine dioxygenase activity"/>
    <property type="evidence" value="ECO:0007669"/>
    <property type="project" value="UniProtKB-EC"/>
</dbReference>
<proteinExistence type="inferred from homology"/>
<organism evidence="13 14">
    <name type="scientific">Monosiga brevicollis</name>
    <name type="common">Choanoflagellate</name>
    <dbReference type="NCBI Taxonomy" id="81824"/>
    <lineage>
        <taxon>Eukaryota</taxon>
        <taxon>Choanoflagellata</taxon>
        <taxon>Craspedida</taxon>
        <taxon>Salpingoecidae</taxon>
        <taxon>Monosiga</taxon>
    </lineage>
</organism>
<keyword evidence="2" id="KW-0690">Ribosome biogenesis</keyword>
<feature type="signal peptide" evidence="11">
    <location>
        <begin position="1"/>
        <end position="19"/>
    </location>
</feature>
<dbReference type="RefSeq" id="XP_001748696.1">
    <property type="nucleotide sequence ID" value="XM_001748644.1"/>
</dbReference>
<dbReference type="SUPFAM" id="SSF57535">
    <property type="entry name" value="Complement control module/SCR domain"/>
    <property type="match status" value="1"/>
</dbReference>
<evidence type="ECO:0000256" key="8">
    <source>
        <dbReference type="ARBA" id="ARBA00047687"/>
    </source>
</evidence>
<dbReference type="Proteomes" id="UP000001357">
    <property type="component" value="Unassembled WGS sequence"/>
</dbReference>
<keyword evidence="10" id="KW-0539">Nucleus</keyword>
<comment type="catalytic activity">
    <reaction evidence="9">
        <text>L-histidyl-[protein] + 2-oxoglutarate + O2 = (3S)-3-hydroxy-L-histidyl-[protein] + succinate + CO2</text>
        <dbReference type="Rhea" id="RHEA:54256"/>
        <dbReference type="Rhea" id="RHEA-COMP:9745"/>
        <dbReference type="Rhea" id="RHEA-COMP:13840"/>
        <dbReference type="ChEBI" id="CHEBI:15379"/>
        <dbReference type="ChEBI" id="CHEBI:16526"/>
        <dbReference type="ChEBI" id="CHEBI:16810"/>
        <dbReference type="ChEBI" id="CHEBI:29979"/>
        <dbReference type="ChEBI" id="CHEBI:30031"/>
        <dbReference type="ChEBI" id="CHEBI:138021"/>
        <dbReference type="EC" id="1.14.11.79"/>
    </reaction>
</comment>
<dbReference type="EC" id="1.14.11.-" evidence="10"/>
<evidence type="ECO:0000256" key="6">
    <source>
        <dbReference type="ARBA" id="ARBA00034314"/>
    </source>
</evidence>
<evidence type="ECO:0000256" key="3">
    <source>
        <dbReference type="ARBA" id="ARBA00022723"/>
    </source>
</evidence>
<dbReference type="GO" id="GO:0005506">
    <property type="term" value="F:iron ion binding"/>
    <property type="evidence" value="ECO:0007669"/>
    <property type="project" value="UniProtKB-UniRule"/>
</dbReference>
<dbReference type="EMBL" id="CH991565">
    <property type="protein sequence ID" value="EDQ86583.1"/>
    <property type="molecule type" value="Genomic_DNA"/>
</dbReference>
<keyword evidence="10" id="KW-0560">Oxidoreductase</keyword>
<evidence type="ECO:0000256" key="4">
    <source>
        <dbReference type="ARBA" id="ARBA00023004"/>
    </source>
</evidence>
<evidence type="ECO:0000256" key="11">
    <source>
        <dbReference type="SAM" id="SignalP"/>
    </source>
</evidence>
<comment type="subcellular location">
    <subcellularLocation>
        <location evidence="1">Nucleus</location>
        <location evidence="1">Nucleolus</location>
    </subcellularLocation>
</comment>
<keyword evidence="14" id="KW-1185">Reference proteome</keyword>
<dbReference type="Pfam" id="PF08007">
    <property type="entry name" value="JmjC_2"/>
    <property type="match status" value="1"/>
</dbReference>
<sequence>MGGHGGWSCLFVLLFLVPAFPSLHIKTHPLRPDTSRSPVNSDQHALFEALWAPSVTIDQFLHRFYRNDWLHIPAAQNDLDPRLAAADPWLDHLHRAADTWLAAELPQLVQANALTVRDAQGQITSVPAPILSNWSLLAPRLRRDHLSLVFRREQLDAQNYSVLETTLQAVFGSASTTAHAYLSAPGARALQPHTDPYDVIVVQLAGRKRWRLCTGCLNWPESDLTRFHCQSLWMEPGDVLYLPKAVIHVADAPHADETTSIHLTYSLDREGATWHHLLATAACVTPATPHASAHPDVESMQGSPLCAPVQLALRYLLASDLALPWLQIAYEPLTRADVVCQRLSALVQGPEPFTLQQAFQQTQALAWWSSQEQQLALDELSDCHAVMTRIEQAVRVSNSNKQRREAGSTATTHATLAQQLARVTRDAPWVPPGVSKQAVCNGCMLTQCTQNCQSGSECDALGCDSSCDQVLMLPTNCDGDCDPTRCYSCTQGCQKASCTSCYCPAGFCAPTNDIAINGCQACPPGTYTDALNTAPSCTFCEAATFQPASASKFCLACNTDGKLCPINQHQSSKNHRLSTCTPCDAGTEALEEGMAMCTPIKCDEPPAGPYSMVVDQAQNYSAFDIVQYGCEPLMEFATGETGARQCQSDGSWPVPPTCVPIRIGSAVTYNMTLRAEDIRPAGAVDGTAVVWPDIPMIFTTDAGDLVLRAPHVLVPMELQLSSDVQTCNGGHVAVGTTANATLSLCATSDLGRIIIWGMPRLLTMAEYDFDPVRVARLNALNATHLELTAARVVFHGAAVEFFVHGI</sequence>
<dbReference type="InterPro" id="IPR035976">
    <property type="entry name" value="Sushi/SCR/CCP_sf"/>
</dbReference>
<comment type="function">
    <text evidence="7">Oxygenase that can act as both a histone lysine demethylase and a ribosomal histidine hydroxylase. Is involved in the demethylation of trimethylated 'Lys-9' on histone H3 (H3K9me3), leading to an increase in ribosomal RNA expression. Also catalyzes the hydroxylation of 60S ribosomal protein L27a on 'His-39'. May play an important role in cell growth and survival. May be involved in ribosome biogenesis, most likely during the assembly process of pre-ribosomal particles.</text>
</comment>
<keyword evidence="4 10" id="KW-0408">Iron</keyword>
<evidence type="ECO:0000259" key="12">
    <source>
        <dbReference type="PROSITE" id="PS50923"/>
    </source>
</evidence>
<dbReference type="SMART" id="SM01411">
    <property type="entry name" value="Ephrin_rec_like"/>
    <property type="match status" value="2"/>
</dbReference>
<dbReference type="GO" id="GO:0051864">
    <property type="term" value="F:histone H3K36 demethylase activity"/>
    <property type="evidence" value="ECO:0000318"/>
    <property type="project" value="GO_Central"/>
</dbReference>
<dbReference type="GO" id="GO:0032453">
    <property type="term" value="F:histone H3K4 demethylase activity"/>
    <property type="evidence" value="ECO:0000318"/>
    <property type="project" value="GO_Central"/>
</dbReference>
<dbReference type="Gene3D" id="2.60.120.650">
    <property type="entry name" value="Cupin"/>
    <property type="match status" value="1"/>
</dbReference>
<dbReference type="PANTHER" id="PTHR13096:SF7">
    <property type="entry name" value="RIBOSOMAL OXYGENASE 2"/>
    <property type="match status" value="1"/>
</dbReference>
<evidence type="ECO:0000256" key="9">
    <source>
        <dbReference type="ARBA" id="ARBA00049465"/>
    </source>
</evidence>
<name>A9V7G6_MONBE</name>
<comment type="catalytic activity">
    <reaction evidence="8">
        <text>L-histidyl-[ribosomal protein uL15] + 2-oxoglutarate + O2 = (3S)-3-hydroxy-L-histidyl-[ribosomal protein uL15] + succinate + CO2</text>
        <dbReference type="Rhea" id="RHEA:54024"/>
        <dbReference type="Rhea" id="RHEA-COMP:13760"/>
        <dbReference type="Rhea" id="RHEA-COMP:13761"/>
        <dbReference type="ChEBI" id="CHEBI:15379"/>
        <dbReference type="ChEBI" id="CHEBI:16526"/>
        <dbReference type="ChEBI" id="CHEBI:16810"/>
        <dbReference type="ChEBI" id="CHEBI:29979"/>
        <dbReference type="ChEBI" id="CHEBI:30031"/>
        <dbReference type="ChEBI" id="CHEBI:138021"/>
    </reaction>
</comment>
<evidence type="ECO:0000256" key="10">
    <source>
        <dbReference type="RuleBase" id="RU366061"/>
    </source>
</evidence>
<dbReference type="SUPFAM" id="SSF51197">
    <property type="entry name" value="Clavaminate synthase-like"/>
    <property type="match status" value="1"/>
</dbReference>
<evidence type="ECO:0000256" key="5">
    <source>
        <dbReference type="ARBA" id="ARBA00023157"/>
    </source>
</evidence>
<evidence type="ECO:0000313" key="14">
    <source>
        <dbReference type="Proteomes" id="UP000001357"/>
    </source>
</evidence>
<protein>
    <recommendedName>
        <fullName evidence="10">Bifunctional lysine-specific demethylase and histidyl-hydroxylase</fullName>
        <ecNumber evidence="10">1.14.11.-</ecNumber>
    </recommendedName>
</protein>
<dbReference type="PROSITE" id="PS50923">
    <property type="entry name" value="SUSHI"/>
    <property type="match status" value="1"/>
</dbReference>
<evidence type="ECO:0000313" key="13">
    <source>
        <dbReference type="EMBL" id="EDQ86583.1"/>
    </source>
</evidence>
<comment type="similarity">
    <text evidence="6">Belongs to the ROX family. MINA53 subfamily.</text>
</comment>
<dbReference type="InterPro" id="IPR000436">
    <property type="entry name" value="Sushi_SCR_CCP_dom"/>
</dbReference>
<evidence type="ECO:0000256" key="2">
    <source>
        <dbReference type="ARBA" id="ARBA00022517"/>
    </source>
</evidence>
<keyword evidence="10" id="KW-0223">Dioxygenase</keyword>
<dbReference type="CDD" id="cd00033">
    <property type="entry name" value="CCP"/>
    <property type="match status" value="1"/>
</dbReference>
<gene>
    <name evidence="13" type="ORF">MONBRDRAFT_28190</name>
</gene>
<evidence type="ECO:0000256" key="1">
    <source>
        <dbReference type="ARBA" id="ARBA00004604"/>
    </source>
</evidence>
<dbReference type="AlphaFoldDB" id="A9V7G6"/>
<dbReference type="InterPro" id="IPR003347">
    <property type="entry name" value="JmjC_dom"/>
</dbReference>
<dbReference type="eggNOG" id="KOG3706">
    <property type="taxonomic scope" value="Eukaryota"/>
</dbReference>
<dbReference type="SMART" id="SM00032">
    <property type="entry name" value="CCP"/>
    <property type="match status" value="1"/>
</dbReference>
<comment type="cofactor">
    <cofactor evidence="10">
        <name>Fe(2+)</name>
        <dbReference type="ChEBI" id="CHEBI:29033"/>
    </cofactor>
    <text evidence="10">Binds 1 Fe(2+) ion per subunit.</text>
</comment>
<dbReference type="InterPro" id="IPR039994">
    <property type="entry name" value="NO66-like"/>
</dbReference>
<keyword evidence="11" id="KW-0732">Signal</keyword>
<reference evidence="13 14" key="1">
    <citation type="journal article" date="2008" name="Nature">
        <title>The genome of the choanoflagellate Monosiga brevicollis and the origin of metazoans.</title>
        <authorList>
            <consortium name="JGI Sequencing"/>
            <person name="King N."/>
            <person name="Westbrook M.J."/>
            <person name="Young S.L."/>
            <person name="Kuo A."/>
            <person name="Abedin M."/>
            <person name="Chapman J."/>
            <person name="Fairclough S."/>
            <person name="Hellsten U."/>
            <person name="Isogai Y."/>
            <person name="Letunic I."/>
            <person name="Marr M."/>
            <person name="Pincus D."/>
            <person name="Putnam N."/>
            <person name="Rokas A."/>
            <person name="Wright K.J."/>
            <person name="Zuzow R."/>
            <person name="Dirks W."/>
            <person name="Good M."/>
            <person name="Goodstein D."/>
            <person name="Lemons D."/>
            <person name="Li W."/>
            <person name="Lyons J.B."/>
            <person name="Morris A."/>
            <person name="Nichols S."/>
            <person name="Richter D.J."/>
            <person name="Salamov A."/>
            <person name="Bork P."/>
            <person name="Lim W.A."/>
            <person name="Manning G."/>
            <person name="Miller W.T."/>
            <person name="McGinnis W."/>
            <person name="Shapiro H."/>
            <person name="Tjian R."/>
            <person name="Grigoriev I.V."/>
            <person name="Rokhsar D."/>
        </authorList>
    </citation>
    <scope>NUCLEOTIDE SEQUENCE [LARGE SCALE GENOMIC DNA]</scope>
    <source>
        <strain evidence="14">MX1 / ATCC 50154</strain>
    </source>
</reference>
<dbReference type="GeneID" id="5893860"/>
<keyword evidence="3 10" id="KW-0479">Metal-binding</keyword>
<keyword evidence="5" id="KW-1015">Disulfide bond</keyword>